<gene>
    <name evidence="1" type="ORF">O6H91_06G084700</name>
</gene>
<accession>A0ACC2DG90</accession>
<dbReference type="EMBL" id="CM055097">
    <property type="protein sequence ID" value="KAJ7553115.1"/>
    <property type="molecule type" value="Genomic_DNA"/>
</dbReference>
<comment type="caution">
    <text evidence="1">The sequence shown here is derived from an EMBL/GenBank/DDBJ whole genome shotgun (WGS) entry which is preliminary data.</text>
</comment>
<protein>
    <submittedName>
        <fullName evidence="1">Uncharacterized protein</fullName>
    </submittedName>
</protein>
<evidence type="ECO:0000313" key="1">
    <source>
        <dbReference type="EMBL" id="KAJ7553115.1"/>
    </source>
</evidence>
<reference evidence="2" key="1">
    <citation type="journal article" date="2024" name="Proc. Natl. Acad. Sci. U.S.A.">
        <title>Extraordinary preservation of gene collinearity over three hundred million years revealed in homosporous lycophytes.</title>
        <authorList>
            <person name="Li C."/>
            <person name="Wickell D."/>
            <person name="Kuo L.Y."/>
            <person name="Chen X."/>
            <person name="Nie B."/>
            <person name="Liao X."/>
            <person name="Peng D."/>
            <person name="Ji J."/>
            <person name="Jenkins J."/>
            <person name="Williams M."/>
            <person name="Shu S."/>
            <person name="Plott C."/>
            <person name="Barry K."/>
            <person name="Rajasekar S."/>
            <person name="Grimwood J."/>
            <person name="Han X."/>
            <person name="Sun S."/>
            <person name="Hou Z."/>
            <person name="He W."/>
            <person name="Dai G."/>
            <person name="Sun C."/>
            <person name="Schmutz J."/>
            <person name="Leebens-Mack J.H."/>
            <person name="Li F.W."/>
            <person name="Wang L."/>
        </authorList>
    </citation>
    <scope>NUCLEOTIDE SEQUENCE [LARGE SCALE GENOMIC DNA]</scope>
    <source>
        <strain evidence="2">cv. PW_Plant_1</strain>
    </source>
</reference>
<evidence type="ECO:0000313" key="2">
    <source>
        <dbReference type="Proteomes" id="UP001162992"/>
    </source>
</evidence>
<dbReference type="Proteomes" id="UP001162992">
    <property type="component" value="Chromosome 6"/>
</dbReference>
<proteinExistence type="predicted"/>
<organism evidence="1 2">
    <name type="scientific">Diphasiastrum complanatum</name>
    <name type="common">Issler's clubmoss</name>
    <name type="synonym">Lycopodium complanatum</name>
    <dbReference type="NCBI Taxonomy" id="34168"/>
    <lineage>
        <taxon>Eukaryota</taxon>
        <taxon>Viridiplantae</taxon>
        <taxon>Streptophyta</taxon>
        <taxon>Embryophyta</taxon>
        <taxon>Tracheophyta</taxon>
        <taxon>Lycopodiopsida</taxon>
        <taxon>Lycopodiales</taxon>
        <taxon>Lycopodiaceae</taxon>
        <taxon>Lycopodioideae</taxon>
        <taxon>Diphasiastrum</taxon>
    </lineage>
</organism>
<keyword evidence="2" id="KW-1185">Reference proteome</keyword>
<sequence>MDVAPDSSCAASVLRLPIPPPLLTEEVALLPPYAMQTEVFAGEHVAAIAALSMQPSNLDTSALLPVLARSYTQQNQFSPVSTVMHQQVSTPTMHPNLVTTLKSIISPPCRMPLQSSGKVDELDFGDSVDTYSIQIPTQVSPALEVSQVRSVEMQPNEALGMYSFQEASCKSEEDQVQVAVVPLDLIQNRRPFKCANPTCSKTFKNPQTMKMHLKTHYAVESNCRFGPQSLTSSPSAFKAGHNKKIPSRCPVCKRTFVGLYELRRHFGRKHSEGEKRYACGKCGKKFYIEVDLRDHQKLCGEPIKCKCGMKFAFRCNLVAHKKARPECQDTSPSEEEQSTRSGTIKSSYGLNLRTLSNNSKPCLTMEASHSSPFFESATSTSIEALLSSVQEVYSGVKLVTEDPFSLCHLQSENSLELLSSSFKFSSAPSHMTLQPSYVTKAEAE</sequence>
<name>A0ACC2DG90_DIPCM</name>